<dbReference type="GO" id="GO:0016887">
    <property type="term" value="F:ATP hydrolysis activity"/>
    <property type="evidence" value="ECO:0007669"/>
    <property type="project" value="InterPro"/>
</dbReference>
<dbReference type="GO" id="GO:0005886">
    <property type="term" value="C:plasma membrane"/>
    <property type="evidence" value="ECO:0007669"/>
    <property type="project" value="TreeGrafter"/>
</dbReference>
<feature type="transmembrane region" description="Helical" evidence="15">
    <location>
        <begin position="909"/>
        <end position="930"/>
    </location>
</feature>
<feature type="transmembrane region" description="Helical" evidence="15">
    <location>
        <begin position="452"/>
        <end position="480"/>
    </location>
</feature>
<dbReference type="Pfam" id="PF00690">
    <property type="entry name" value="Cation_ATPase_N"/>
    <property type="match status" value="1"/>
</dbReference>
<evidence type="ECO:0000256" key="13">
    <source>
        <dbReference type="ARBA" id="ARBA00023136"/>
    </source>
</evidence>
<dbReference type="InterPro" id="IPR059000">
    <property type="entry name" value="ATPase_P-type_domA"/>
</dbReference>
<feature type="domain" description="Cation-transporting P-type ATPase N-terminal" evidence="17">
    <location>
        <begin position="116"/>
        <end position="188"/>
    </location>
</feature>
<comment type="similarity">
    <text evidence="15">Belongs to the cation transport ATPase (P-type) (TC 3.A.3) family.</text>
</comment>
<dbReference type="SUPFAM" id="SSF56784">
    <property type="entry name" value="HAD-like"/>
    <property type="match status" value="1"/>
</dbReference>
<dbReference type="Proteomes" id="UP001304243">
    <property type="component" value="Unassembled WGS sequence"/>
</dbReference>
<dbReference type="InterPro" id="IPR023214">
    <property type="entry name" value="HAD_sf"/>
</dbReference>
<dbReference type="RefSeq" id="XP_064684641.1">
    <property type="nucleotide sequence ID" value="XM_064820721.1"/>
</dbReference>
<dbReference type="Gene3D" id="1.20.1110.10">
    <property type="entry name" value="Calcium-transporting ATPase, transmembrane domain"/>
    <property type="match status" value="1"/>
</dbReference>
<dbReference type="Pfam" id="PF13246">
    <property type="entry name" value="Cation_ATPase"/>
    <property type="match status" value="1"/>
</dbReference>
<feature type="transmembrane region" description="Helical" evidence="15">
    <location>
        <begin position="209"/>
        <end position="229"/>
    </location>
</feature>
<sequence length="1228" mass="134142">MSSTTKINDDDSIVNTKNESIQVDMRESLTTPHSNPSNPFAFTPDQLSALQDPKNIDLLHTYGGLNGVAKGLHADVHHGLTPNTTADKHITLNDITLDSSKLTTTPTVMSTDIDQDQASAPPPKRLKKAATSHSIIPDQFVQRYSIFGKNALPPVKGKNIFQLMWMAFNDKTLILLAVAAVVSLAVGLYEDIAVPEYDAQGNRIAGVKWVEGVAIIVAILIVVLVGSVNDFQKEKQFRKLNAKKDDRVVKATRDGQTVQISVYDIQVGDVLFLEPGDIVAADGIFIEGHNVRCDESAATGESDAVRKQTFEACWKLHLEDQQEHKSASDFLAVPNSNQAGSSISSKTTPQHHKSIPDPFIISGSKVLEGVCTYLVTGVGVNSYYGRTMMALRTDNETTPLQEKLNGLASMIAKLGSAAGLIMLIVLLIRYFVNWKYDGIPTVPTEIVQQVMGILIVVVTIVVVAVPEGLPLAVTLALAYATQRMLKDNNLVRVLAACETMGNATTVCSDKTGTLTQNKMTIVAGTLGSSFRFIQDPPANRVDLSDITTIAEKVPAPIIRLISQGISVNSTAFESTDENGEKQFVGNKTETALLQFAKNIGSDNFETLRTAWPVEQVFPFSSERKAMATIIRIPHPVKQGEFIWRAHVKGASEILVENCNQILTLNAAKYKNPEHEYDVKTRPLTDEDRSRVDRIIQSYATRSLRTIGIGYRDFESWPPANGHASKVGSEVEVPYEDIIQGKGLTLIGIVGIEDPLRPGVKEAVKACQRAGVFIRMVTGDNVVTAKSIAKQCGIYTPGGIVMEGPVFRNLPPSEMDAILPRLQVLARSSPEDKQILVGRLRELGDIVAVTGDGTNDGPALKLADVGFSMGIAGTEVAKEASSIILMDDNFSSIVKAIMWGRCVNDSVKKFLEFQITVNITAVILTFISAVVSHDQKSVLTAVQLLWVNLIMDTFAALALATDPPTEELLQRGPESRSSPLITFKMWKMIIGQAIFQIVVTVVLLYSDVLHYQPDDPILQTIVFNTFVFCQIFNEINCRRIDSKLNVFHNIFANKFFLSIFFLCIALQAIIVNFGGAAFQVTQIDGVAWAISLVVGLLALPIGVIIRLIPDEVFGFVFMFNPAARQRYLGGNNESASPSVYVAGNERIAWNNSGSAYNNSTSVSNDNKNKQHMQQKQEIEEVEEVAPAYTPATSNAGINEKLANESQSFEDQNQDTILSSGSLDQSQRNN</sequence>
<evidence type="ECO:0000256" key="10">
    <source>
        <dbReference type="ARBA" id="ARBA00022967"/>
    </source>
</evidence>
<dbReference type="NCBIfam" id="TIGR01517">
    <property type="entry name" value="ATPase-IIB_Ca"/>
    <property type="match status" value="1"/>
</dbReference>
<dbReference type="Gene3D" id="3.40.50.1000">
    <property type="entry name" value="HAD superfamily/HAD-like"/>
    <property type="match status" value="1"/>
</dbReference>
<dbReference type="InterPro" id="IPR023298">
    <property type="entry name" value="ATPase_P-typ_TM_dom_sf"/>
</dbReference>
<keyword evidence="4 15" id="KW-0812">Transmembrane</keyword>
<evidence type="ECO:0000259" key="17">
    <source>
        <dbReference type="SMART" id="SM00831"/>
    </source>
</evidence>
<dbReference type="PANTHER" id="PTHR24093">
    <property type="entry name" value="CATION TRANSPORTING ATPASE"/>
    <property type="match status" value="1"/>
</dbReference>
<dbReference type="Gene3D" id="2.70.150.10">
    <property type="entry name" value="Calcium-transporting ATPase, cytoplasmic transduction domain A"/>
    <property type="match status" value="1"/>
</dbReference>
<dbReference type="InterPro" id="IPR018303">
    <property type="entry name" value="ATPase_P-typ_P_site"/>
</dbReference>
<comment type="caution">
    <text evidence="18">The sequence shown here is derived from an EMBL/GenBank/DDBJ whole genome shotgun (WGS) entry which is preliminary data.</text>
</comment>
<keyword evidence="6 15" id="KW-0547">Nucleotide-binding</keyword>
<evidence type="ECO:0000256" key="9">
    <source>
        <dbReference type="ARBA" id="ARBA00022842"/>
    </source>
</evidence>
<evidence type="ECO:0000256" key="8">
    <source>
        <dbReference type="ARBA" id="ARBA00022840"/>
    </source>
</evidence>
<dbReference type="GeneID" id="89945026"/>
<dbReference type="EC" id="7.2.2.10" evidence="15"/>
<feature type="region of interest" description="Disordered" evidence="16">
    <location>
        <begin position="1"/>
        <end position="21"/>
    </location>
</feature>
<dbReference type="FunFam" id="1.20.1110.10:FF:000039">
    <property type="entry name" value="Calcium-transporting ATPase"/>
    <property type="match status" value="1"/>
</dbReference>
<dbReference type="GO" id="GO:0006874">
    <property type="term" value="P:intracellular calcium ion homeostasis"/>
    <property type="evidence" value="ECO:0007669"/>
    <property type="project" value="TreeGrafter"/>
</dbReference>
<dbReference type="InterPro" id="IPR036412">
    <property type="entry name" value="HAD-like_sf"/>
</dbReference>
<comment type="catalytic activity">
    <reaction evidence="14 15">
        <text>Ca(2+)(in) + ATP + H2O = Ca(2+)(out) + ADP + phosphate + H(+)</text>
        <dbReference type="Rhea" id="RHEA:18105"/>
        <dbReference type="ChEBI" id="CHEBI:15377"/>
        <dbReference type="ChEBI" id="CHEBI:15378"/>
        <dbReference type="ChEBI" id="CHEBI:29108"/>
        <dbReference type="ChEBI" id="CHEBI:30616"/>
        <dbReference type="ChEBI" id="CHEBI:43474"/>
        <dbReference type="ChEBI" id="CHEBI:456216"/>
        <dbReference type="EC" id="7.2.2.10"/>
    </reaction>
</comment>
<feature type="transmembrane region" description="Helical" evidence="15">
    <location>
        <begin position="172"/>
        <end position="189"/>
    </location>
</feature>
<keyword evidence="12 15" id="KW-0406">Ion transport</keyword>
<dbReference type="PROSITE" id="PS00154">
    <property type="entry name" value="ATPASE_E1_E2"/>
    <property type="match status" value="1"/>
</dbReference>
<evidence type="ECO:0000256" key="14">
    <source>
        <dbReference type="ARBA" id="ARBA00048694"/>
    </source>
</evidence>
<dbReference type="Pfam" id="PF00689">
    <property type="entry name" value="Cation_ATPase_C"/>
    <property type="match status" value="1"/>
</dbReference>
<feature type="compositionally biased region" description="Polar residues" evidence="16">
    <location>
        <begin position="1202"/>
        <end position="1228"/>
    </location>
</feature>
<dbReference type="PANTHER" id="PTHR24093:SF369">
    <property type="entry name" value="CALCIUM-TRANSPORTING ATPASE"/>
    <property type="match status" value="1"/>
</dbReference>
<feature type="transmembrane region" description="Helical" evidence="15">
    <location>
        <begin position="1085"/>
        <end position="1107"/>
    </location>
</feature>
<evidence type="ECO:0000313" key="19">
    <source>
        <dbReference type="Proteomes" id="UP001304243"/>
    </source>
</evidence>
<reference evidence="18 19" key="1">
    <citation type="submission" date="2022-11" db="EMBL/GenBank/DDBJ databases">
        <title>Mucor velutinosus strain NIH1002 WGS.</title>
        <authorList>
            <person name="Subramanian P."/>
            <person name="Mullikin J.C."/>
            <person name="Segre J.A."/>
            <person name="Zelazny A.M."/>
        </authorList>
    </citation>
    <scope>NUCLEOTIDE SEQUENCE [LARGE SCALE GENOMIC DNA]</scope>
    <source>
        <strain evidence="18 19">NIH1002</strain>
    </source>
</reference>
<evidence type="ECO:0000256" key="3">
    <source>
        <dbReference type="ARBA" id="ARBA00022568"/>
    </source>
</evidence>
<keyword evidence="7 15" id="KW-0106">Calcium</keyword>
<gene>
    <name evidence="18" type="primary">SES1</name>
    <name evidence="18" type="ORF">ATC70_001324</name>
</gene>
<keyword evidence="8 15" id="KW-0067">ATP-binding</keyword>
<feature type="transmembrane region" description="Helical" evidence="15">
    <location>
        <begin position="1054"/>
        <end position="1079"/>
    </location>
</feature>
<evidence type="ECO:0000256" key="2">
    <source>
        <dbReference type="ARBA" id="ARBA00022448"/>
    </source>
</evidence>
<dbReference type="AlphaFoldDB" id="A0AAN7DL35"/>
<evidence type="ECO:0000256" key="5">
    <source>
        <dbReference type="ARBA" id="ARBA00022723"/>
    </source>
</evidence>
<keyword evidence="19" id="KW-1185">Reference proteome</keyword>
<evidence type="ECO:0000256" key="16">
    <source>
        <dbReference type="SAM" id="MobiDB-lite"/>
    </source>
</evidence>
<feature type="transmembrane region" description="Helical" evidence="15">
    <location>
        <begin position="942"/>
        <end position="960"/>
    </location>
</feature>
<proteinExistence type="inferred from homology"/>
<dbReference type="FunFam" id="3.40.50.1000:FF:000018">
    <property type="entry name" value="Calcium-transporting ATPase"/>
    <property type="match status" value="1"/>
</dbReference>
<comment type="subcellular location">
    <subcellularLocation>
        <location evidence="1">Endomembrane system</location>
        <topology evidence="1">Multi-pass membrane protein</topology>
    </subcellularLocation>
    <subcellularLocation>
        <location evidence="15">Membrane</location>
        <topology evidence="15">Multi-pass membrane protein</topology>
    </subcellularLocation>
</comment>
<feature type="transmembrane region" description="Helical" evidence="15">
    <location>
        <begin position="411"/>
        <end position="432"/>
    </location>
</feature>
<dbReference type="SFLD" id="SFLDG00002">
    <property type="entry name" value="C1.7:_P-type_atpase_like"/>
    <property type="match status" value="1"/>
</dbReference>
<dbReference type="GO" id="GO:0005524">
    <property type="term" value="F:ATP binding"/>
    <property type="evidence" value="ECO:0007669"/>
    <property type="project" value="UniProtKB-KW"/>
</dbReference>
<dbReference type="GO" id="GO:0046872">
    <property type="term" value="F:metal ion binding"/>
    <property type="evidence" value="ECO:0007669"/>
    <property type="project" value="UniProtKB-KW"/>
</dbReference>
<evidence type="ECO:0000256" key="6">
    <source>
        <dbReference type="ARBA" id="ARBA00022741"/>
    </source>
</evidence>
<dbReference type="SUPFAM" id="SSF81665">
    <property type="entry name" value="Calcium ATPase, transmembrane domain M"/>
    <property type="match status" value="1"/>
</dbReference>
<keyword evidence="11 15" id="KW-1133">Transmembrane helix</keyword>
<comment type="function">
    <text evidence="15">Catalyzes the hydrolysis of ATP coupled with the transport of calcium.</text>
</comment>
<dbReference type="GO" id="GO:0016874">
    <property type="term" value="F:ligase activity"/>
    <property type="evidence" value="ECO:0007669"/>
    <property type="project" value="UniProtKB-KW"/>
</dbReference>
<dbReference type="GO" id="GO:0012505">
    <property type="term" value="C:endomembrane system"/>
    <property type="evidence" value="ECO:0007669"/>
    <property type="project" value="UniProtKB-SubCell"/>
</dbReference>
<dbReference type="PRINTS" id="PR00121">
    <property type="entry name" value="NAKATPASE"/>
</dbReference>
<evidence type="ECO:0000256" key="11">
    <source>
        <dbReference type="ARBA" id="ARBA00022989"/>
    </source>
</evidence>
<feature type="transmembrane region" description="Helical" evidence="15">
    <location>
        <begin position="984"/>
        <end position="1004"/>
    </location>
</feature>
<dbReference type="SFLD" id="SFLDF00027">
    <property type="entry name" value="p-type_atpase"/>
    <property type="match status" value="1"/>
</dbReference>
<dbReference type="InterPro" id="IPR006408">
    <property type="entry name" value="P-type_ATPase_IIB"/>
</dbReference>
<dbReference type="EMBL" id="JASEJX010000013">
    <property type="protein sequence ID" value="KAK4517975.1"/>
    <property type="molecule type" value="Genomic_DNA"/>
</dbReference>
<dbReference type="InterPro" id="IPR044492">
    <property type="entry name" value="P_typ_ATPase_HD_dom"/>
</dbReference>
<protein>
    <recommendedName>
        <fullName evidence="15">Calcium-transporting ATPase</fullName>
        <ecNumber evidence="15">7.2.2.10</ecNumber>
    </recommendedName>
</protein>
<keyword evidence="5" id="KW-0479">Metal-binding</keyword>
<name>A0AAN7DL35_9FUNG</name>
<accession>A0AAN7DL35</accession>
<dbReference type="NCBIfam" id="TIGR01494">
    <property type="entry name" value="ATPase_P-type"/>
    <property type="match status" value="2"/>
</dbReference>
<evidence type="ECO:0000256" key="12">
    <source>
        <dbReference type="ARBA" id="ARBA00023065"/>
    </source>
</evidence>
<dbReference type="InterPro" id="IPR008250">
    <property type="entry name" value="ATPase_P-typ_transduc_dom_A_sf"/>
</dbReference>
<evidence type="ECO:0000256" key="7">
    <source>
        <dbReference type="ARBA" id="ARBA00022837"/>
    </source>
</evidence>
<dbReference type="Gene3D" id="3.40.1110.10">
    <property type="entry name" value="Calcium-transporting ATPase, cytoplasmic domain N"/>
    <property type="match status" value="1"/>
</dbReference>
<keyword evidence="9" id="KW-0460">Magnesium</keyword>
<dbReference type="SUPFAM" id="SSF81660">
    <property type="entry name" value="Metal cation-transporting ATPase, ATP-binding domain N"/>
    <property type="match status" value="1"/>
</dbReference>
<dbReference type="InterPro" id="IPR023299">
    <property type="entry name" value="ATPase_P-typ_cyto_dom_N"/>
</dbReference>
<dbReference type="InterPro" id="IPR006068">
    <property type="entry name" value="ATPase_P-typ_cation-transptr_C"/>
</dbReference>
<dbReference type="SFLD" id="SFLDS00003">
    <property type="entry name" value="Haloacid_Dehalogenase"/>
    <property type="match status" value="1"/>
</dbReference>
<keyword evidence="10" id="KW-1278">Translocase</keyword>
<evidence type="ECO:0000256" key="15">
    <source>
        <dbReference type="RuleBase" id="RU361146"/>
    </source>
</evidence>
<feature type="region of interest" description="Disordered" evidence="16">
    <location>
        <begin position="1184"/>
        <end position="1228"/>
    </location>
</feature>
<dbReference type="PRINTS" id="PR00119">
    <property type="entry name" value="CATATPASE"/>
</dbReference>
<keyword evidence="2 15" id="KW-0813">Transport</keyword>
<dbReference type="SMART" id="SM00831">
    <property type="entry name" value="Cation_ATPase_N"/>
    <property type="match status" value="1"/>
</dbReference>
<dbReference type="InterPro" id="IPR001757">
    <property type="entry name" value="P_typ_ATPase"/>
</dbReference>
<dbReference type="Pfam" id="PF00122">
    <property type="entry name" value="E1-E2_ATPase"/>
    <property type="match status" value="1"/>
</dbReference>
<feature type="transmembrane region" description="Helical" evidence="15">
    <location>
        <begin position="1016"/>
        <end position="1034"/>
    </location>
</feature>
<dbReference type="CDD" id="cd02081">
    <property type="entry name" value="P-type_ATPase_Ca_PMCA-like"/>
    <property type="match status" value="1"/>
</dbReference>
<dbReference type="GO" id="GO:0005388">
    <property type="term" value="F:P-type calcium transporter activity"/>
    <property type="evidence" value="ECO:0007669"/>
    <property type="project" value="UniProtKB-EC"/>
</dbReference>
<evidence type="ECO:0000256" key="1">
    <source>
        <dbReference type="ARBA" id="ARBA00004127"/>
    </source>
</evidence>
<keyword evidence="3 15" id="KW-0109">Calcium transport</keyword>
<evidence type="ECO:0000313" key="18">
    <source>
        <dbReference type="EMBL" id="KAK4517975.1"/>
    </source>
</evidence>
<dbReference type="SUPFAM" id="SSF81653">
    <property type="entry name" value="Calcium ATPase, transduction domain A"/>
    <property type="match status" value="1"/>
</dbReference>
<dbReference type="InterPro" id="IPR004014">
    <property type="entry name" value="ATPase_P-typ_cation-transptr_N"/>
</dbReference>
<keyword evidence="13 15" id="KW-0472">Membrane</keyword>
<keyword evidence="18" id="KW-0436">Ligase</keyword>
<evidence type="ECO:0000256" key="4">
    <source>
        <dbReference type="ARBA" id="ARBA00022692"/>
    </source>
</evidence>
<organism evidence="18 19">
    <name type="scientific">Mucor velutinosus</name>
    <dbReference type="NCBI Taxonomy" id="708070"/>
    <lineage>
        <taxon>Eukaryota</taxon>
        <taxon>Fungi</taxon>
        <taxon>Fungi incertae sedis</taxon>
        <taxon>Mucoromycota</taxon>
        <taxon>Mucoromycotina</taxon>
        <taxon>Mucoromycetes</taxon>
        <taxon>Mucorales</taxon>
        <taxon>Mucorineae</taxon>
        <taxon>Mucoraceae</taxon>
        <taxon>Mucor</taxon>
    </lineage>
</organism>